<reference evidence="3" key="1">
    <citation type="journal article" date="2014" name="Science">
        <title>The coffee genome provides insight into the convergent evolution of caffeine biosynthesis.</title>
        <authorList>
            <person name="Denoeud F."/>
            <person name="Carretero-Paulet L."/>
            <person name="Dereeper A."/>
            <person name="Droc G."/>
            <person name="Guyot R."/>
            <person name="Pietrella M."/>
            <person name="Zheng C."/>
            <person name="Alberti A."/>
            <person name="Anthony F."/>
            <person name="Aprea G."/>
            <person name="Aury J.M."/>
            <person name="Bento P."/>
            <person name="Bernard M."/>
            <person name="Bocs S."/>
            <person name="Campa C."/>
            <person name="Cenci A."/>
            <person name="Combes M.C."/>
            <person name="Crouzillat D."/>
            <person name="Da Silva C."/>
            <person name="Daddiego L."/>
            <person name="De Bellis F."/>
            <person name="Dussert S."/>
            <person name="Garsmeur O."/>
            <person name="Gayraud T."/>
            <person name="Guignon V."/>
            <person name="Jahn K."/>
            <person name="Jamilloux V."/>
            <person name="Joet T."/>
            <person name="Labadie K."/>
            <person name="Lan T."/>
            <person name="Leclercq J."/>
            <person name="Lepelley M."/>
            <person name="Leroy T."/>
            <person name="Li L.T."/>
            <person name="Librado P."/>
            <person name="Lopez L."/>
            <person name="Munoz A."/>
            <person name="Noel B."/>
            <person name="Pallavicini A."/>
            <person name="Perrotta G."/>
            <person name="Poncet V."/>
            <person name="Pot D."/>
            <person name="Priyono X."/>
            <person name="Rigoreau M."/>
            <person name="Rouard M."/>
            <person name="Rozas J."/>
            <person name="Tranchant-Dubreuil C."/>
            <person name="VanBuren R."/>
            <person name="Zhang Q."/>
            <person name="Andrade A.C."/>
            <person name="Argout X."/>
            <person name="Bertrand B."/>
            <person name="de Kochko A."/>
            <person name="Graziosi G."/>
            <person name="Henry R.J."/>
            <person name="Jayarama X."/>
            <person name="Ming R."/>
            <person name="Nagai C."/>
            <person name="Rounsley S."/>
            <person name="Sankoff D."/>
            <person name="Giuliano G."/>
            <person name="Albert V.A."/>
            <person name="Wincker P."/>
            <person name="Lashermes P."/>
        </authorList>
    </citation>
    <scope>NUCLEOTIDE SEQUENCE [LARGE SCALE GENOMIC DNA]</scope>
    <source>
        <strain evidence="3">cv. DH200-94</strain>
    </source>
</reference>
<protein>
    <submittedName>
        <fullName evidence="2">Uncharacterized protein</fullName>
    </submittedName>
</protein>
<dbReference type="STRING" id="49390.A0A068UZF9"/>
<keyword evidence="3" id="KW-1185">Reference proteome</keyword>
<gene>
    <name evidence="2" type="ORF">GSCOC_T00039074001</name>
</gene>
<dbReference type="EMBL" id="HG739162">
    <property type="protein sequence ID" value="CDP13930.1"/>
    <property type="molecule type" value="Genomic_DNA"/>
</dbReference>
<proteinExistence type="predicted"/>
<dbReference type="PhylomeDB" id="A0A068UZF9"/>
<evidence type="ECO:0000256" key="1">
    <source>
        <dbReference type="SAM" id="MobiDB-lite"/>
    </source>
</evidence>
<dbReference type="PANTHER" id="PTHR33257">
    <property type="entry name" value="OS05G0165500 PROTEIN"/>
    <property type="match status" value="1"/>
</dbReference>
<dbReference type="InParanoid" id="A0A068UZF9"/>
<dbReference type="AlphaFoldDB" id="A0A068UZF9"/>
<evidence type="ECO:0000313" key="3">
    <source>
        <dbReference type="Proteomes" id="UP000295252"/>
    </source>
</evidence>
<organism evidence="2 3">
    <name type="scientific">Coffea canephora</name>
    <name type="common">Robusta coffee</name>
    <dbReference type="NCBI Taxonomy" id="49390"/>
    <lineage>
        <taxon>Eukaryota</taxon>
        <taxon>Viridiplantae</taxon>
        <taxon>Streptophyta</taxon>
        <taxon>Embryophyta</taxon>
        <taxon>Tracheophyta</taxon>
        <taxon>Spermatophyta</taxon>
        <taxon>Magnoliopsida</taxon>
        <taxon>eudicotyledons</taxon>
        <taxon>Gunneridae</taxon>
        <taxon>Pentapetalae</taxon>
        <taxon>asterids</taxon>
        <taxon>lamiids</taxon>
        <taxon>Gentianales</taxon>
        <taxon>Rubiaceae</taxon>
        <taxon>Ixoroideae</taxon>
        <taxon>Gardenieae complex</taxon>
        <taxon>Bertiereae - Coffeeae clade</taxon>
        <taxon>Coffeeae</taxon>
        <taxon>Coffea</taxon>
    </lineage>
</organism>
<dbReference type="Proteomes" id="UP000295252">
    <property type="component" value="Chromosome IV"/>
</dbReference>
<dbReference type="PANTHER" id="PTHR33257:SF4">
    <property type="entry name" value="EXPRESSED PROTEIN"/>
    <property type="match status" value="1"/>
</dbReference>
<dbReference type="OMA" id="ASYKEHE"/>
<dbReference type="OrthoDB" id="691043at2759"/>
<dbReference type="Gramene" id="CDP13930">
    <property type="protein sequence ID" value="CDP13930"/>
    <property type="gene ID" value="GSCOC_T00039074001"/>
</dbReference>
<feature type="region of interest" description="Disordered" evidence="1">
    <location>
        <begin position="56"/>
        <end position="79"/>
    </location>
</feature>
<name>A0A068UZF9_COFCA</name>
<accession>A0A068UZF9</accession>
<evidence type="ECO:0000313" key="2">
    <source>
        <dbReference type="EMBL" id="CDP13930.1"/>
    </source>
</evidence>
<sequence>MHTRGQDLPPPRFLQIKQDDKFFSRLLSKESSKREEASFRVLYYGGNSGSIPFMWESQPGTPKHTFSDNSLPPLTPPPSYQLSTPRMKTMQKHSKPNFFYSIFPRASSKKSAGKSASFSPPSSLAYSSSSPHSSSCSLPSTPKHTSAIHFGLDEDDDPDHMPTSPTSTLCFGAGIKCSGQSGSGHHPMKNVMKKAFLSIVGHGTRA</sequence>